<dbReference type="InterPro" id="IPR002194">
    <property type="entry name" value="Chaperonin_TCP-1_CS"/>
</dbReference>
<evidence type="ECO:0000256" key="9">
    <source>
        <dbReference type="RuleBase" id="RU004187"/>
    </source>
</evidence>
<dbReference type="PROSITE" id="PS00751">
    <property type="entry name" value="TCP1_2"/>
    <property type="match status" value="1"/>
</dbReference>
<keyword evidence="7 9" id="KW-0143">Chaperone</keyword>
<keyword evidence="4" id="KW-0963">Cytoplasm</keyword>
<evidence type="ECO:0000313" key="11">
    <source>
        <dbReference type="EMBL" id="KNC80134.1"/>
    </source>
</evidence>
<keyword evidence="5 9" id="KW-0547">Nucleotide-binding</keyword>
<dbReference type="InterPro" id="IPR054827">
    <property type="entry name" value="thermosome_alpha"/>
</dbReference>
<protein>
    <recommendedName>
        <fullName evidence="3">T-complex protein 1 subunit alpha</fullName>
    </recommendedName>
    <alternativeName>
        <fullName evidence="8">CCT-alpha</fullName>
    </alternativeName>
</protein>
<dbReference type="GO" id="GO:0051082">
    <property type="term" value="F:unfolded protein binding"/>
    <property type="evidence" value="ECO:0007669"/>
    <property type="project" value="InterPro"/>
</dbReference>
<dbReference type="STRING" id="667725.A0A0L0FU07"/>
<dbReference type="Gene3D" id="1.10.560.10">
    <property type="entry name" value="GroEL-like equatorial domain"/>
    <property type="match status" value="1"/>
</dbReference>
<evidence type="ECO:0000256" key="1">
    <source>
        <dbReference type="ARBA" id="ARBA00004496"/>
    </source>
</evidence>
<gene>
    <name evidence="11" type="ORF">SARC_07497</name>
</gene>
<proteinExistence type="inferred from homology"/>
<evidence type="ECO:0000313" key="12">
    <source>
        <dbReference type="Proteomes" id="UP000054560"/>
    </source>
</evidence>
<dbReference type="NCBIfam" id="NF041083">
    <property type="entry name" value="thermosome_beta"/>
    <property type="match status" value="1"/>
</dbReference>
<dbReference type="PROSITE" id="PS00995">
    <property type="entry name" value="TCP1_3"/>
    <property type="match status" value="1"/>
</dbReference>
<dbReference type="GO" id="GO:0016887">
    <property type="term" value="F:ATP hydrolysis activity"/>
    <property type="evidence" value="ECO:0007669"/>
    <property type="project" value="InterPro"/>
</dbReference>
<dbReference type="InterPro" id="IPR027409">
    <property type="entry name" value="GroEL-like_apical_dom_sf"/>
</dbReference>
<dbReference type="Proteomes" id="UP000054560">
    <property type="component" value="Unassembled WGS sequence"/>
</dbReference>
<dbReference type="eggNOG" id="KOG0360">
    <property type="taxonomic scope" value="Eukaryota"/>
</dbReference>
<organism evidence="11 12">
    <name type="scientific">Sphaeroforma arctica JP610</name>
    <dbReference type="NCBI Taxonomy" id="667725"/>
    <lineage>
        <taxon>Eukaryota</taxon>
        <taxon>Ichthyosporea</taxon>
        <taxon>Ichthyophonida</taxon>
        <taxon>Sphaeroforma</taxon>
    </lineage>
</organism>
<dbReference type="PANTHER" id="PTHR11353">
    <property type="entry name" value="CHAPERONIN"/>
    <property type="match status" value="1"/>
</dbReference>
<evidence type="ECO:0000256" key="5">
    <source>
        <dbReference type="ARBA" id="ARBA00022741"/>
    </source>
</evidence>
<dbReference type="SUPFAM" id="SSF48592">
    <property type="entry name" value="GroEL equatorial domain-like"/>
    <property type="match status" value="1"/>
</dbReference>
<dbReference type="GO" id="GO:0140662">
    <property type="term" value="F:ATP-dependent protein folding chaperone"/>
    <property type="evidence" value="ECO:0007669"/>
    <property type="project" value="InterPro"/>
</dbReference>
<dbReference type="EMBL" id="KQ242195">
    <property type="protein sequence ID" value="KNC80134.1"/>
    <property type="molecule type" value="Genomic_DNA"/>
</dbReference>
<dbReference type="GO" id="GO:0005524">
    <property type="term" value="F:ATP binding"/>
    <property type="evidence" value="ECO:0007669"/>
    <property type="project" value="UniProtKB-KW"/>
</dbReference>
<dbReference type="CDD" id="cd03335">
    <property type="entry name" value="TCP1_alpha"/>
    <property type="match status" value="1"/>
</dbReference>
<dbReference type="InterPro" id="IPR027410">
    <property type="entry name" value="TCP-1-like_intermed_sf"/>
</dbReference>
<dbReference type="NCBIfam" id="NF041082">
    <property type="entry name" value="thermosome_alpha"/>
    <property type="match status" value="1"/>
</dbReference>
<dbReference type="AlphaFoldDB" id="A0A0L0FU07"/>
<name>A0A0L0FU07_9EUKA</name>
<dbReference type="InterPro" id="IPR053374">
    <property type="entry name" value="TCP-1_chaperonin"/>
</dbReference>
<dbReference type="SUPFAM" id="SSF52029">
    <property type="entry name" value="GroEL apical domain-like"/>
    <property type="match status" value="1"/>
</dbReference>
<comment type="subcellular location">
    <subcellularLocation>
        <location evidence="1">Cytoplasm</location>
    </subcellularLocation>
</comment>
<dbReference type="FunFam" id="3.50.7.10:FF:000009">
    <property type="entry name" value="T-complex protein 1 subunit alpha"/>
    <property type="match status" value="1"/>
</dbReference>
<evidence type="ECO:0000256" key="4">
    <source>
        <dbReference type="ARBA" id="ARBA00022490"/>
    </source>
</evidence>
<dbReference type="RefSeq" id="XP_014154036.1">
    <property type="nucleotide sequence ID" value="XM_014298561.1"/>
</dbReference>
<keyword evidence="6 9" id="KW-0067">ATP-binding</keyword>
<dbReference type="Pfam" id="PF00118">
    <property type="entry name" value="Cpn60_TCP1"/>
    <property type="match status" value="1"/>
</dbReference>
<sequence length="537" mass="57597">MSLANTVKSSLGPVGLDKMLVDDVGDVTITNDGATILSLLEVEHPAAKVLVELAGLQDSEVGDGTTSVVILAAELLKNAGELVDQKIHPTAVIAGYLLAMKQAQKFIQKEMTLLTEDLGRDSLINCAKTSMYSKIIGTDMDFFSEIVVDAMLATKRVNAKGNVKCPVGAVNVLKAHGARAKDTRLVHGYALNCTIASQAMVKSVTDAKIVCLDVNLQKQKLALGVQVQVSDAHELEKIKDRESEINRMRAEMILATGANVVLTTKGIDDEVCKLMIARGVMGIRRCKKEDLKRIARITGATLISSLADMEGDESFDASSLGYAESVAQERISDDELIIIKGTKAYSSASIILRGANDFMCDEMERAVHDSLCVVRGVIESGKVVPGGGAVEAALSLHLENYALSLESRSQIAIAAFAKAMLVIPKTLCVNAAKDTVELVSQLRAAHNTAQQARLQDTPSEADLNLKWIGLDLHKGETRDNVAAGILEPAQSKIKSIKFATEAAITILRIDEAIRIQPTPSADDDPHSYEKAMARGQL</sequence>
<dbReference type="GO" id="GO:0005737">
    <property type="term" value="C:cytoplasm"/>
    <property type="evidence" value="ECO:0007669"/>
    <property type="project" value="UniProtKB-SubCell"/>
</dbReference>
<evidence type="ECO:0000256" key="10">
    <source>
        <dbReference type="SAM" id="MobiDB-lite"/>
    </source>
</evidence>
<dbReference type="Gene3D" id="3.50.7.10">
    <property type="entry name" value="GroEL"/>
    <property type="match status" value="1"/>
</dbReference>
<feature type="region of interest" description="Disordered" evidence="10">
    <location>
        <begin position="517"/>
        <end position="537"/>
    </location>
</feature>
<dbReference type="InterPro" id="IPR017998">
    <property type="entry name" value="Chaperone_TCP-1"/>
</dbReference>
<evidence type="ECO:0000256" key="8">
    <source>
        <dbReference type="ARBA" id="ARBA00030049"/>
    </source>
</evidence>
<evidence type="ECO:0000256" key="7">
    <source>
        <dbReference type="ARBA" id="ARBA00023186"/>
    </source>
</evidence>
<dbReference type="PROSITE" id="PS00750">
    <property type="entry name" value="TCP1_1"/>
    <property type="match status" value="1"/>
</dbReference>
<dbReference type="GeneID" id="25908001"/>
<dbReference type="InterPro" id="IPR002423">
    <property type="entry name" value="Cpn60/GroEL/TCP-1"/>
</dbReference>
<feature type="compositionally biased region" description="Basic and acidic residues" evidence="10">
    <location>
        <begin position="523"/>
        <end position="537"/>
    </location>
</feature>
<reference evidence="11 12" key="1">
    <citation type="submission" date="2011-02" db="EMBL/GenBank/DDBJ databases">
        <title>The Genome Sequence of Sphaeroforma arctica JP610.</title>
        <authorList>
            <consortium name="The Broad Institute Genome Sequencing Platform"/>
            <person name="Russ C."/>
            <person name="Cuomo C."/>
            <person name="Young S.K."/>
            <person name="Zeng Q."/>
            <person name="Gargeya S."/>
            <person name="Alvarado L."/>
            <person name="Berlin A."/>
            <person name="Chapman S.B."/>
            <person name="Chen Z."/>
            <person name="Freedman E."/>
            <person name="Gellesch M."/>
            <person name="Goldberg J."/>
            <person name="Griggs A."/>
            <person name="Gujja S."/>
            <person name="Heilman E."/>
            <person name="Heiman D."/>
            <person name="Howarth C."/>
            <person name="Mehta T."/>
            <person name="Neiman D."/>
            <person name="Pearson M."/>
            <person name="Roberts A."/>
            <person name="Saif S."/>
            <person name="Shea T."/>
            <person name="Shenoy N."/>
            <person name="Sisk P."/>
            <person name="Stolte C."/>
            <person name="Sykes S."/>
            <person name="White J."/>
            <person name="Yandava C."/>
            <person name="Burger G."/>
            <person name="Gray M.W."/>
            <person name="Holland P.W.H."/>
            <person name="King N."/>
            <person name="Lang F.B.F."/>
            <person name="Roger A.J."/>
            <person name="Ruiz-Trillo I."/>
            <person name="Haas B."/>
            <person name="Nusbaum C."/>
            <person name="Birren B."/>
        </authorList>
    </citation>
    <scope>NUCLEOTIDE SEQUENCE [LARGE SCALE GENOMIC DNA]</scope>
    <source>
        <strain evidence="11 12">JP610</strain>
    </source>
</reference>
<dbReference type="PRINTS" id="PR00304">
    <property type="entry name" value="TCOMPLEXTCP1"/>
</dbReference>
<dbReference type="Gene3D" id="3.30.260.10">
    <property type="entry name" value="TCP-1-like chaperonin intermediate domain"/>
    <property type="match status" value="1"/>
</dbReference>
<evidence type="ECO:0000256" key="6">
    <source>
        <dbReference type="ARBA" id="ARBA00022840"/>
    </source>
</evidence>
<accession>A0A0L0FU07</accession>
<dbReference type="OrthoDB" id="10248520at2759"/>
<evidence type="ECO:0000256" key="2">
    <source>
        <dbReference type="ARBA" id="ARBA00008020"/>
    </source>
</evidence>
<evidence type="ECO:0000256" key="3">
    <source>
        <dbReference type="ARBA" id="ARBA00014424"/>
    </source>
</evidence>
<keyword evidence="12" id="KW-1185">Reference proteome</keyword>
<dbReference type="InterPro" id="IPR012715">
    <property type="entry name" value="Chap_CCT_alpha"/>
</dbReference>
<dbReference type="SUPFAM" id="SSF54849">
    <property type="entry name" value="GroEL-intermediate domain like"/>
    <property type="match status" value="1"/>
</dbReference>
<dbReference type="InterPro" id="IPR027413">
    <property type="entry name" value="GROEL-like_equatorial_sf"/>
</dbReference>
<comment type="similarity">
    <text evidence="2 9">Belongs to the TCP-1 chaperonin family.</text>
</comment>